<feature type="domain" description="DUF6598" evidence="1">
    <location>
        <begin position="35"/>
        <end position="256"/>
    </location>
</feature>
<evidence type="ECO:0000259" key="1">
    <source>
        <dbReference type="Pfam" id="PF20241"/>
    </source>
</evidence>
<dbReference type="InterPro" id="IPR046533">
    <property type="entry name" value="DUF6598"/>
</dbReference>
<organism evidence="2 3">
    <name type="scientific">Urochloa decumbens</name>
    <dbReference type="NCBI Taxonomy" id="240449"/>
    <lineage>
        <taxon>Eukaryota</taxon>
        <taxon>Viridiplantae</taxon>
        <taxon>Streptophyta</taxon>
        <taxon>Embryophyta</taxon>
        <taxon>Tracheophyta</taxon>
        <taxon>Spermatophyta</taxon>
        <taxon>Magnoliopsida</taxon>
        <taxon>Liliopsida</taxon>
        <taxon>Poales</taxon>
        <taxon>Poaceae</taxon>
        <taxon>PACMAD clade</taxon>
        <taxon>Panicoideae</taxon>
        <taxon>Panicodae</taxon>
        <taxon>Paniceae</taxon>
        <taxon>Melinidinae</taxon>
        <taxon>Urochloa</taxon>
    </lineage>
</organism>
<protein>
    <recommendedName>
        <fullName evidence="1">DUF6598 domain-containing protein</fullName>
    </recommendedName>
</protein>
<dbReference type="Pfam" id="PF20241">
    <property type="entry name" value="DUF6598"/>
    <property type="match status" value="1"/>
</dbReference>
<sequence>MLGWCIRGRHKDLFHGLHTDDPVPRYVYNHGPPDTLQFFSIKVEGTSDGELCWPIHVFGLVAVRDYIDQNRNLVFDRQRDDCQTLTKEDPYLVLTGPTRAVVMNDESIPVTIEAELKVKGTDGSKDKCLIFAAAPLPSGFGSHSFELIADTYRNKLKVELGRIMACVEATIFVRVIDGKWPAGFHGQIVGQTSSINRKKVVLVEFVGDVPVSDGNVDQSRFVVSVEAFEVLMVSYKAWRGDEVMEGEVAFKPEKKGKVMELSRLVLAF</sequence>
<dbReference type="EMBL" id="OZ075116">
    <property type="protein sequence ID" value="CAL5071375.1"/>
    <property type="molecule type" value="Genomic_DNA"/>
</dbReference>
<proteinExistence type="predicted"/>
<evidence type="ECO:0000313" key="3">
    <source>
        <dbReference type="Proteomes" id="UP001497457"/>
    </source>
</evidence>
<dbReference type="PANTHER" id="PTHR33065:SF177">
    <property type="entry name" value="OS08G0141000 PROTEIN"/>
    <property type="match status" value="1"/>
</dbReference>
<accession>A0ABC9F999</accession>
<dbReference type="Proteomes" id="UP001497457">
    <property type="component" value="Chromosome 6rd"/>
</dbReference>
<name>A0ABC9F999_9POAL</name>
<dbReference type="PANTHER" id="PTHR33065">
    <property type="entry name" value="OS07G0486400 PROTEIN"/>
    <property type="match status" value="1"/>
</dbReference>
<keyword evidence="3" id="KW-1185">Reference proteome</keyword>
<reference evidence="2" key="1">
    <citation type="submission" date="2024-10" db="EMBL/GenBank/DDBJ databases">
        <authorList>
            <person name="Ryan C."/>
        </authorList>
    </citation>
    <scope>NUCLEOTIDE SEQUENCE [LARGE SCALE GENOMIC DNA]</scope>
</reference>
<dbReference type="AlphaFoldDB" id="A0ABC9F999"/>
<evidence type="ECO:0000313" key="2">
    <source>
        <dbReference type="EMBL" id="CAL5071375.1"/>
    </source>
</evidence>
<gene>
    <name evidence="2" type="ORF">URODEC1_LOCUS103340</name>
</gene>